<dbReference type="AlphaFoldDB" id="A0A2I0IJJ1"/>
<dbReference type="PANTHER" id="PTHR31973:SF189">
    <property type="entry name" value="TRANSPOSASE, MUDR, PLANT, MULE TRANSPOSASE DOMAIN PROTEIN-RELATED"/>
    <property type="match status" value="1"/>
</dbReference>
<gene>
    <name evidence="1" type="ORF">CRG98_035447</name>
</gene>
<dbReference type="PANTHER" id="PTHR31973">
    <property type="entry name" value="POLYPROTEIN, PUTATIVE-RELATED"/>
    <property type="match status" value="1"/>
</dbReference>
<evidence type="ECO:0008006" key="3">
    <source>
        <dbReference type="Google" id="ProtNLM"/>
    </source>
</evidence>
<dbReference type="STRING" id="22663.A0A2I0IJJ1"/>
<sequence>MTQDPNQAFYVIAYAVVEMETKETWKWFSTRLFEDICYPNKHGWEVISDMQKVLLPAVQELCPGTRHRFYVKYLEANFWSQWRNQELIGLLWDCAFSKTTNEFNPYLQKIKEVNEEAWIYLKKFELHNLIRAAFSPSTKNPVLVNNVSKQFNAAITKFRWKPIITMLESIREYLTVKMNNYRREIESYHGPIIPAAQTKLEDAKKHASKWHPMWVGDLGGSMFQVLHICSPKKQPDNCEPTPTQASNTSSTLTSILCLSAILCSCPNAKNYTYLRANACSCPKVNDWWSCSRVSSSTISSSKDD</sequence>
<comment type="caution">
    <text evidence="1">The sequence shown here is derived from an EMBL/GenBank/DDBJ whole genome shotgun (WGS) entry which is preliminary data.</text>
</comment>
<keyword evidence="2" id="KW-1185">Reference proteome</keyword>
<dbReference type="Proteomes" id="UP000233551">
    <property type="component" value="Unassembled WGS sequence"/>
</dbReference>
<evidence type="ECO:0000313" key="1">
    <source>
        <dbReference type="EMBL" id="PKI44154.1"/>
    </source>
</evidence>
<evidence type="ECO:0000313" key="2">
    <source>
        <dbReference type="Proteomes" id="UP000233551"/>
    </source>
</evidence>
<reference evidence="1 2" key="1">
    <citation type="submission" date="2017-11" db="EMBL/GenBank/DDBJ databases">
        <title>De-novo sequencing of pomegranate (Punica granatum L.) genome.</title>
        <authorList>
            <person name="Akparov Z."/>
            <person name="Amiraslanov A."/>
            <person name="Hajiyeva S."/>
            <person name="Abbasov M."/>
            <person name="Kaur K."/>
            <person name="Hamwieh A."/>
            <person name="Solovyev V."/>
            <person name="Salamov A."/>
            <person name="Braich B."/>
            <person name="Kosarev P."/>
            <person name="Mahmoud A."/>
            <person name="Hajiyev E."/>
            <person name="Babayeva S."/>
            <person name="Izzatullayeva V."/>
            <person name="Mammadov A."/>
            <person name="Mammadov A."/>
            <person name="Sharifova S."/>
            <person name="Ojaghi J."/>
            <person name="Eynullazada K."/>
            <person name="Bayramov B."/>
            <person name="Abdulazimova A."/>
            <person name="Shahmuradov I."/>
        </authorList>
    </citation>
    <scope>NUCLEOTIDE SEQUENCE [LARGE SCALE GENOMIC DNA]</scope>
    <source>
        <strain evidence="2">cv. AG2017</strain>
        <tissue evidence="1">Leaf</tissue>
    </source>
</reference>
<organism evidence="1 2">
    <name type="scientific">Punica granatum</name>
    <name type="common">Pomegranate</name>
    <dbReference type="NCBI Taxonomy" id="22663"/>
    <lineage>
        <taxon>Eukaryota</taxon>
        <taxon>Viridiplantae</taxon>
        <taxon>Streptophyta</taxon>
        <taxon>Embryophyta</taxon>
        <taxon>Tracheophyta</taxon>
        <taxon>Spermatophyta</taxon>
        <taxon>Magnoliopsida</taxon>
        <taxon>eudicotyledons</taxon>
        <taxon>Gunneridae</taxon>
        <taxon>Pentapetalae</taxon>
        <taxon>rosids</taxon>
        <taxon>malvids</taxon>
        <taxon>Myrtales</taxon>
        <taxon>Lythraceae</taxon>
        <taxon>Punica</taxon>
    </lineage>
</organism>
<accession>A0A2I0IJJ1</accession>
<protein>
    <recommendedName>
        <fullName evidence="3">MULE transposase domain-containing protein</fullName>
    </recommendedName>
</protein>
<proteinExistence type="predicted"/>
<dbReference type="EMBL" id="PGOL01002943">
    <property type="protein sequence ID" value="PKI44154.1"/>
    <property type="molecule type" value="Genomic_DNA"/>
</dbReference>
<name>A0A2I0IJJ1_PUNGR</name>